<sequence>MCKPMPMVAGPTTCSRCPKSNEIGRGVSPLPIFSVSLTRIRSRTIVPFSSRCLSMTSNRRRPRHIRQPKIYGYTIPDGTCMHAGDALPGPDLYTVAWRDAHKKKRPKKRVGVRTSYYFAFSPSGKWRVDDTILANEGMSPTHRLLQELIREHGFVQCTVNGAYFWMQYENAHLEEHSAPIYEIGKGARRTDVVGRVKQSFRKDIQGTQVAVEIGVTSFVVGYERYADLVKADVTCLEIFVDRNKDLEERPGDLLKHLARQLLNGELQGRWIVAPWRKDAETVSISNALLRTDDDRLRAQAQRQEAASSIERIEHALATIPKQDKLSLVDQNKLRDLDSETHGLLENALRQNRSDLYDIDFFQHLVELLLPPLRNARHRTLREQFKKASDTIRKEDAMKRAGLLTHMKKIESALFVRGNAGEEQRRELMLERNLKKRIYQESEDRMQRAAHTSQLLHALRTAGLEQILIPSGMSFDAAVAFEHRRWCGGGDLKRL</sequence>
<reference evidence="1" key="1">
    <citation type="submission" date="2009-10" db="EMBL/GenBank/DDBJ databases">
        <title>Diversity of trophic interactions inside an arsenic-rich microbial ecosystem.</title>
        <authorList>
            <person name="Bertin P.N."/>
            <person name="Heinrich-Salmeron A."/>
            <person name="Pelletier E."/>
            <person name="Goulhen-Chollet F."/>
            <person name="Arsene-Ploetze F."/>
            <person name="Gallien S."/>
            <person name="Calteau A."/>
            <person name="Vallenet D."/>
            <person name="Casiot C."/>
            <person name="Chane-Woon-Ming B."/>
            <person name="Giloteaux L."/>
            <person name="Barakat M."/>
            <person name="Bonnefoy V."/>
            <person name="Bruneel O."/>
            <person name="Chandler M."/>
            <person name="Cleiss J."/>
            <person name="Duran R."/>
            <person name="Elbaz-Poulichet F."/>
            <person name="Fonknechten N."/>
            <person name="Lauga B."/>
            <person name="Mornico D."/>
            <person name="Ortet P."/>
            <person name="Schaeffer C."/>
            <person name="Siguier P."/>
            <person name="Alexander Thil Smith A."/>
            <person name="Van Dorsselaer A."/>
            <person name="Weissenbach J."/>
            <person name="Medigue C."/>
            <person name="Le Paslier D."/>
        </authorList>
    </citation>
    <scope>NUCLEOTIDE SEQUENCE</scope>
</reference>
<proteinExistence type="predicted"/>
<dbReference type="EMBL" id="CABO01000038">
    <property type="protein sequence ID" value="CBI02538.1"/>
    <property type="molecule type" value="Genomic_DNA"/>
</dbReference>
<protein>
    <submittedName>
        <fullName evidence="1">Uncharacterized protein</fullName>
    </submittedName>
</protein>
<evidence type="ECO:0000313" key="1">
    <source>
        <dbReference type="EMBL" id="CBI02538.1"/>
    </source>
</evidence>
<comment type="caution">
    <text evidence="1">The sequence shown here is derived from an EMBL/GenBank/DDBJ whole genome shotgun (WGS) entry which is preliminary data.</text>
</comment>
<name>E6Q5R7_9ZZZZ</name>
<organism evidence="1">
    <name type="scientific">mine drainage metagenome</name>
    <dbReference type="NCBI Taxonomy" id="410659"/>
    <lineage>
        <taxon>unclassified sequences</taxon>
        <taxon>metagenomes</taxon>
        <taxon>ecological metagenomes</taxon>
    </lineage>
</organism>
<gene>
    <name evidence="1" type="ORF">CARN4_1200</name>
</gene>
<dbReference type="AlphaFoldDB" id="E6Q5R7"/>
<accession>E6Q5R7</accession>